<keyword evidence="2" id="KW-1185">Reference proteome</keyword>
<sequence>MAQLTEPAFSINGSPLMQFPSFSFYPGIFDHHCFTLICPADLLRKQGGSLHPETGPEEAFGAGHRCGVAVAQDMLKGFPGIYRRFFIEKG</sequence>
<dbReference type="EMBL" id="CP015772">
    <property type="protein sequence ID" value="ANH82029.1"/>
    <property type="molecule type" value="Genomic_DNA"/>
</dbReference>
<organism evidence="1 2">
    <name type="scientific">Niabella ginsenosidivorans</name>
    <dbReference type="NCBI Taxonomy" id="1176587"/>
    <lineage>
        <taxon>Bacteria</taxon>
        <taxon>Pseudomonadati</taxon>
        <taxon>Bacteroidota</taxon>
        <taxon>Chitinophagia</taxon>
        <taxon>Chitinophagales</taxon>
        <taxon>Chitinophagaceae</taxon>
        <taxon>Niabella</taxon>
    </lineage>
</organism>
<gene>
    <name evidence="1" type="ORF">A8C56_14560</name>
</gene>
<reference evidence="1 2" key="1">
    <citation type="submission" date="2016-05" db="EMBL/GenBank/DDBJ databases">
        <title>Niabella ginsenosidivorans BS26 whole genome sequencing.</title>
        <authorList>
            <person name="Im W.T."/>
            <person name="Siddiqi M.Z."/>
        </authorList>
    </citation>
    <scope>NUCLEOTIDE SEQUENCE [LARGE SCALE GENOMIC DNA]</scope>
    <source>
        <strain evidence="1 2">BS26</strain>
    </source>
</reference>
<proteinExistence type="predicted"/>
<evidence type="ECO:0000313" key="1">
    <source>
        <dbReference type="EMBL" id="ANH82029.1"/>
    </source>
</evidence>
<dbReference type="OrthoDB" id="727155at2"/>
<dbReference type="AlphaFoldDB" id="A0A1A9I4Q4"/>
<dbReference type="STRING" id="1176587.A8C56_14560"/>
<accession>A0A1A9I4Q4</accession>
<dbReference type="Proteomes" id="UP000077667">
    <property type="component" value="Chromosome"/>
</dbReference>
<protein>
    <submittedName>
        <fullName evidence="1">Uncharacterized protein</fullName>
    </submittedName>
</protein>
<dbReference type="KEGG" id="nia:A8C56_14560"/>
<evidence type="ECO:0000313" key="2">
    <source>
        <dbReference type="Proteomes" id="UP000077667"/>
    </source>
</evidence>
<dbReference type="RefSeq" id="WP_067757451.1">
    <property type="nucleotide sequence ID" value="NZ_CP015772.1"/>
</dbReference>
<name>A0A1A9I4Q4_9BACT</name>